<evidence type="ECO:0000313" key="16">
    <source>
        <dbReference type="Proteomes" id="UP000315440"/>
    </source>
</evidence>
<gene>
    <name evidence="15" type="primary">rhlE</name>
    <name evidence="15" type="ORF">Mal64_16540</name>
</gene>
<evidence type="ECO:0000256" key="1">
    <source>
        <dbReference type="ARBA" id="ARBA00012552"/>
    </source>
</evidence>
<dbReference type="GO" id="GO:0005524">
    <property type="term" value="F:ATP binding"/>
    <property type="evidence" value="ECO:0007669"/>
    <property type="project" value="UniProtKB-KW"/>
</dbReference>
<evidence type="ECO:0000313" key="15">
    <source>
        <dbReference type="EMBL" id="TWT88177.1"/>
    </source>
</evidence>
<dbReference type="CDD" id="cd00268">
    <property type="entry name" value="DEADc"/>
    <property type="match status" value="1"/>
</dbReference>
<dbReference type="SMART" id="SM00487">
    <property type="entry name" value="DEXDc"/>
    <property type="match status" value="1"/>
</dbReference>
<organism evidence="15 16">
    <name type="scientific">Pseudobythopirellula maris</name>
    <dbReference type="NCBI Taxonomy" id="2527991"/>
    <lineage>
        <taxon>Bacteria</taxon>
        <taxon>Pseudomonadati</taxon>
        <taxon>Planctomycetota</taxon>
        <taxon>Planctomycetia</taxon>
        <taxon>Pirellulales</taxon>
        <taxon>Lacipirellulaceae</taxon>
        <taxon>Pseudobythopirellula</taxon>
    </lineage>
</organism>
<dbReference type="Gene3D" id="3.40.50.300">
    <property type="entry name" value="P-loop containing nucleotide triphosphate hydrolases"/>
    <property type="match status" value="2"/>
</dbReference>
<dbReference type="GO" id="GO:0042255">
    <property type="term" value="P:ribosome assembly"/>
    <property type="evidence" value="ECO:0007669"/>
    <property type="project" value="UniProtKB-ARBA"/>
</dbReference>
<dbReference type="InterPro" id="IPR001650">
    <property type="entry name" value="Helicase_C-like"/>
</dbReference>
<keyword evidence="2" id="KW-0963">Cytoplasm</keyword>
<dbReference type="PROSITE" id="PS51195">
    <property type="entry name" value="Q_MOTIF"/>
    <property type="match status" value="1"/>
</dbReference>
<dbReference type="InterPro" id="IPR050079">
    <property type="entry name" value="DEAD_box_RNA_helicase"/>
</dbReference>
<comment type="catalytic activity">
    <reaction evidence="8">
        <text>ATP + H2O = ADP + phosphate + H(+)</text>
        <dbReference type="Rhea" id="RHEA:13065"/>
        <dbReference type="ChEBI" id="CHEBI:15377"/>
        <dbReference type="ChEBI" id="CHEBI:15378"/>
        <dbReference type="ChEBI" id="CHEBI:30616"/>
        <dbReference type="ChEBI" id="CHEBI:43474"/>
        <dbReference type="ChEBI" id="CHEBI:456216"/>
        <dbReference type="EC" id="3.6.4.13"/>
    </reaction>
</comment>
<feature type="domain" description="Helicase ATP-binding" evidence="12">
    <location>
        <begin position="56"/>
        <end position="248"/>
    </location>
</feature>
<dbReference type="InterPro" id="IPR014001">
    <property type="entry name" value="Helicase_ATP-bd"/>
</dbReference>
<keyword evidence="5 15" id="KW-0347">Helicase</keyword>
<evidence type="ECO:0000259" key="14">
    <source>
        <dbReference type="PROSITE" id="PS51195"/>
    </source>
</evidence>
<dbReference type="GO" id="GO:0009266">
    <property type="term" value="P:response to temperature stimulus"/>
    <property type="evidence" value="ECO:0007669"/>
    <property type="project" value="UniProtKB-ARBA"/>
</dbReference>
<dbReference type="PANTHER" id="PTHR47959:SF13">
    <property type="entry name" value="ATP-DEPENDENT RNA HELICASE RHLE"/>
    <property type="match status" value="1"/>
</dbReference>
<dbReference type="EMBL" id="SJPQ01000002">
    <property type="protein sequence ID" value="TWT88177.1"/>
    <property type="molecule type" value="Genomic_DNA"/>
</dbReference>
<keyword evidence="6" id="KW-0067">ATP-binding</keyword>
<evidence type="ECO:0000256" key="2">
    <source>
        <dbReference type="ARBA" id="ARBA00022490"/>
    </source>
</evidence>
<evidence type="ECO:0000256" key="3">
    <source>
        <dbReference type="ARBA" id="ARBA00022741"/>
    </source>
</evidence>
<comment type="similarity">
    <text evidence="7">Belongs to the DEAD box helicase family.</text>
</comment>
<dbReference type="OrthoDB" id="9805696at2"/>
<protein>
    <recommendedName>
        <fullName evidence="9">DEAD-box ATP-dependent RNA helicase RhpA</fullName>
        <ecNumber evidence="1">3.6.4.13</ecNumber>
    </recommendedName>
</protein>
<dbReference type="FunFam" id="3.40.50.300:FF:000108">
    <property type="entry name" value="ATP-dependent RNA helicase RhlE"/>
    <property type="match status" value="1"/>
</dbReference>
<evidence type="ECO:0000256" key="8">
    <source>
        <dbReference type="ARBA" id="ARBA00047984"/>
    </source>
</evidence>
<dbReference type="PANTHER" id="PTHR47959">
    <property type="entry name" value="ATP-DEPENDENT RNA HELICASE RHLE-RELATED"/>
    <property type="match status" value="1"/>
</dbReference>
<comment type="caution">
    <text evidence="15">The sequence shown here is derived from an EMBL/GenBank/DDBJ whole genome shotgun (WGS) entry which is preliminary data.</text>
</comment>
<feature type="domain" description="Helicase C-terminal" evidence="13">
    <location>
        <begin position="259"/>
        <end position="419"/>
    </location>
</feature>
<dbReference type="InterPro" id="IPR027417">
    <property type="entry name" value="P-loop_NTPase"/>
</dbReference>
<dbReference type="GO" id="GO:0016887">
    <property type="term" value="F:ATP hydrolysis activity"/>
    <property type="evidence" value="ECO:0007669"/>
    <property type="project" value="RHEA"/>
</dbReference>
<feature type="region of interest" description="Disordered" evidence="11">
    <location>
        <begin position="419"/>
        <end position="526"/>
    </location>
</feature>
<dbReference type="Pfam" id="PF00270">
    <property type="entry name" value="DEAD"/>
    <property type="match status" value="1"/>
</dbReference>
<keyword evidence="16" id="KW-1185">Reference proteome</keyword>
<dbReference type="GO" id="GO:0005829">
    <property type="term" value="C:cytosol"/>
    <property type="evidence" value="ECO:0007669"/>
    <property type="project" value="TreeGrafter"/>
</dbReference>
<dbReference type="Pfam" id="PF00271">
    <property type="entry name" value="Helicase_C"/>
    <property type="match status" value="1"/>
</dbReference>
<dbReference type="InterPro" id="IPR011545">
    <property type="entry name" value="DEAD/DEAH_box_helicase_dom"/>
</dbReference>
<dbReference type="SMART" id="SM00490">
    <property type="entry name" value="HELICc"/>
    <property type="match status" value="1"/>
</dbReference>
<reference evidence="15 16" key="1">
    <citation type="submission" date="2019-02" db="EMBL/GenBank/DDBJ databases">
        <title>Deep-cultivation of Planctomycetes and their phenomic and genomic characterization uncovers novel biology.</title>
        <authorList>
            <person name="Wiegand S."/>
            <person name="Jogler M."/>
            <person name="Boedeker C."/>
            <person name="Pinto D."/>
            <person name="Vollmers J."/>
            <person name="Rivas-Marin E."/>
            <person name="Kohn T."/>
            <person name="Peeters S.H."/>
            <person name="Heuer A."/>
            <person name="Rast P."/>
            <person name="Oberbeckmann S."/>
            <person name="Bunk B."/>
            <person name="Jeske O."/>
            <person name="Meyerdierks A."/>
            <person name="Storesund J.E."/>
            <person name="Kallscheuer N."/>
            <person name="Luecker S."/>
            <person name="Lage O.M."/>
            <person name="Pohl T."/>
            <person name="Merkel B.J."/>
            <person name="Hornburger P."/>
            <person name="Mueller R.-W."/>
            <person name="Bruemmer F."/>
            <person name="Labrenz M."/>
            <person name="Spormann A.M."/>
            <person name="Op Den Camp H."/>
            <person name="Overmann J."/>
            <person name="Amann R."/>
            <person name="Jetten M.S.M."/>
            <person name="Mascher T."/>
            <person name="Medema M.H."/>
            <person name="Devos D.P."/>
            <person name="Kaster A.-K."/>
            <person name="Ovreas L."/>
            <person name="Rohde M."/>
            <person name="Galperin M.Y."/>
            <person name="Jogler C."/>
        </authorList>
    </citation>
    <scope>NUCLEOTIDE SEQUENCE [LARGE SCALE GENOMIC DNA]</scope>
    <source>
        <strain evidence="15 16">Mal64</strain>
    </source>
</reference>
<dbReference type="Proteomes" id="UP000315440">
    <property type="component" value="Unassembled WGS sequence"/>
</dbReference>
<accession>A0A5C5ZMG2</accession>
<dbReference type="SUPFAM" id="SSF52540">
    <property type="entry name" value="P-loop containing nucleoside triphosphate hydrolases"/>
    <property type="match status" value="1"/>
</dbReference>
<dbReference type="EC" id="3.6.4.13" evidence="1"/>
<evidence type="ECO:0000259" key="13">
    <source>
        <dbReference type="PROSITE" id="PS51194"/>
    </source>
</evidence>
<dbReference type="InterPro" id="IPR044742">
    <property type="entry name" value="DEAD/DEAH_RhlB"/>
</dbReference>
<feature type="compositionally biased region" description="Basic residues" evidence="11">
    <location>
        <begin position="516"/>
        <end position="526"/>
    </location>
</feature>
<name>A0A5C5ZMG2_9BACT</name>
<dbReference type="AlphaFoldDB" id="A0A5C5ZMG2"/>
<evidence type="ECO:0000256" key="11">
    <source>
        <dbReference type="SAM" id="MobiDB-lite"/>
    </source>
</evidence>
<feature type="region of interest" description="Disordered" evidence="11">
    <location>
        <begin position="1"/>
        <end position="22"/>
    </location>
</feature>
<keyword evidence="3" id="KW-0547">Nucleotide-binding</keyword>
<evidence type="ECO:0000259" key="12">
    <source>
        <dbReference type="PROSITE" id="PS51192"/>
    </source>
</evidence>
<feature type="short sequence motif" description="Q motif" evidence="10">
    <location>
        <begin position="25"/>
        <end position="53"/>
    </location>
</feature>
<feature type="compositionally biased region" description="Basic residues" evidence="11">
    <location>
        <begin position="100"/>
        <end position="111"/>
    </location>
</feature>
<dbReference type="GO" id="GO:0003724">
    <property type="term" value="F:RNA helicase activity"/>
    <property type="evidence" value="ECO:0007669"/>
    <property type="project" value="UniProtKB-EC"/>
</dbReference>
<dbReference type="InterPro" id="IPR014014">
    <property type="entry name" value="RNA_helicase_DEAD_Q_motif"/>
</dbReference>
<evidence type="ECO:0000256" key="10">
    <source>
        <dbReference type="PROSITE-ProRule" id="PRU00552"/>
    </source>
</evidence>
<dbReference type="PROSITE" id="PS51194">
    <property type="entry name" value="HELICASE_CTER"/>
    <property type="match status" value="1"/>
</dbReference>
<evidence type="ECO:0000256" key="7">
    <source>
        <dbReference type="ARBA" id="ARBA00038437"/>
    </source>
</evidence>
<proteinExistence type="inferred from homology"/>
<feature type="domain" description="DEAD-box RNA helicase Q" evidence="14">
    <location>
        <begin position="25"/>
        <end position="53"/>
    </location>
</feature>
<dbReference type="PROSITE" id="PS51192">
    <property type="entry name" value="HELICASE_ATP_BIND_1"/>
    <property type="match status" value="1"/>
</dbReference>
<dbReference type="CDD" id="cd18787">
    <property type="entry name" value="SF2_C_DEAD"/>
    <property type="match status" value="1"/>
</dbReference>
<evidence type="ECO:0000256" key="9">
    <source>
        <dbReference type="ARBA" id="ARBA00074363"/>
    </source>
</evidence>
<dbReference type="RefSeq" id="WP_146399011.1">
    <property type="nucleotide sequence ID" value="NZ_SJPQ01000002.1"/>
</dbReference>
<feature type="region of interest" description="Disordered" evidence="11">
    <location>
        <begin position="88"/>
        <end position="111"/>
    </location>
</feature>
<sequence length="526" mass="56276">MTQNTTHPSSPDAVESTPAAGKKENDFAKLGLSGAVLRAVDDEGYHTATPIQAQAIPPVLAGDDIMGCAQTGTGKTAAFALPTLHRLMDGAPQPRDNTRGKGKGAKGGHHGPARKIRCLVLAPTRELAAQIRESFNVYGRHTGLRHSVIFGGVGQNPQVKALRAGVDILVATPGRLLDLMNQGHVNLSGVEVLILDEADQMLDMGFLPDLRRIIAAVPKKRQTLMFSATMPDEIRKLADRWLNKPKTVEVARVSSPAKRVEQSVYHVEKRLKPQLLAHYLTSTPRERTLVFARTKHGADKIVKMLSKSGLTAAAIHGNKSQNARTRALDAFKSNRPPVLVATDIAARGLDIDSVSHVINFELPETPEVYVHRIGRTGRAGAEGCAISFCSGDERPKLKAIERLTRRQIAVLDDHPEYKALPKIETGGGDNRPPRAPKKGAPDRRRSRNGAKAGAGKAGAGKRKRPAGAKSSGGGHSNSSAAGSQSASNTSRPKKASGSTTGAKVTDTPKPNTELRRQKRRSTAIGR</sequence>
<keyword evidence="4 15" id="KW-0378">Hydrolase</keyword>
<evidence type="ECO:0000256" key="6">
    <source>
        <dbReference type="ARBA" id="ARBA00022840"/>
    </source>
</evidence>
<feature type="compositionally biased region" description="Low complexity" evidence="11">
    <location>
        <begin position="476"/>
        <end position="487"/>
    </location>
</feature>
<evidence type="ECO:0000256" key="5">
    <source>
        <dbReference type="ARBA" id="ARBA00022806"/>
    </source>
</evidence>
<evidence type="ECO:0000256" key="4">
    <source>
        <dbReference type="ARBA" id="ARBA00022801"/>
    </source>
</evidence>
<dbReference type="GO" id="GO:0003676">
    <property type="term" value="F:nucleic acid binding"/>
    <property type="evidence" value="ECO:0007669"/>
    <property type="project" value="InterPro"/>
</dbReference>